<evidence type="ECO:0000313" key="1">
    <source>
        <dbReference type="EMBL" id="RMC19241.1"/>
    </source>
</evidence>
<sequence length="100" mass="11417">MRKDVLLVLVLKKQEDLVEDMNTVGSHSGICSDRQMVELRILHELENKSTVYGVGLKVVLGLQQEKDFFVYLLYEGSLLELNRRLRATPLGSTESEKHES</sequence>
<reference evidence="1 2" key="1">
    <citation type="submission" date="2018-07" db="EMBL/GenBank/DDBJ databases">
        <title>A high quality draft genome assembly of the barn swallow (H. rustica rustica).</title>
        <authorList>
            <person name="Formenti G."/>
            <person name="Chiara M."/>
            <person name="Poveda L."/>
            <person name="Francoijs K.-J."/>
            <person name="Bonisoli-Alquati A."/>
            <person name="Canova L."/>
            <person name="Gianfranceschi L."/>
            <person name="Horner D.S."/>
            <person name="Saino N."/>
        </authorList>
    </citation>
    <scope>NUCLEOTIDE SEQUENCE [LARGE SCALE GENOMIC DNA]</scope>
    <source>
        <strain evidence="1">Chelidonia</strain>
        <tissue evidence="1">Blood</tissue>
    </source>
</reference>
<gene>
    <name evidence="1" type="ORF">DUI87_03847</name>
</gene>
<comment type="caution">
    <text evidence="1">The sequence shown here is derived from an EMBL/GenBank/DDBJ whole genome shotgun (WGS) entry which is preliminary data.</text>
</comment>
<name>A0A3M0L2K3_HIRRU</name>
<evidence type="ECO:0000313" key="2">
    <source>
        <dbReference type="Proteomes" id="UP000269221"/>
    </source>
</evidence>
<dbReference type="EMBL" id="QRBI01000095">
    <property type="protein sequence ID" value="RMC19241.1"/>
    <property type="molecule type" value="Genomic_DNA"/>
</dbReference>
<keyword evidence="2" id="KW-1185">Reference proteome</keyword>
<organism evidence="1 2">
    <name type="scientific">Hirundo rustica rustica</name>
    <dbReference type="NCBI Taxonomy" id="333673"/>
    <lineage>
        <taxon>Eukaryota</taxon>
        <taxon>Metazoa</taxon>
        <taxon>Chordata</taxon>
        <taxon>Craniata</taxon>
        <taxon>Vertebrata</taxon>
        <taxon>Euteleostomi</taxon>
        <taxon>Archelosauria</taxon>
        <taxon>Archosauria</taxon>
        <taxon>Dinosauria</taxon>
        <taxon>Saurischia</taxon>
        <taxon>Theropoda</taxon>
        <taxon>Coelurosauria</taxon>
        <taxon>Aves</taxon>
        <taxon>Neognathae</taxon>
        <taxon>Neoaves</taxon>
        <taxon>Telluraves</taxon>
        <taxon>Australaves</taxon>
        <taxon>Passeriformes</taxon>
        <taxon>Sylvioidea</taxon>
        <taxon>Hirundinidae</taxon>
        <taxon>Hirundo</taxon>
    </lineage>
</organism>
<protein>
    <submittedName>
        <fullName evidence="1">Uncharacterized protein</fullName>
    </submittedName>
</protein>
<accession>A0A3M0L2K3</accession>
<dbReference type="AlphaFoldDB" id="A0A3M0L2K3"/>
<proteinExistence type="predicted"/>
<dbReference type="Proteomes" id="UP000269221">
    <property type="component" value="Unassembled WGS sequence"/>
</dbReference>